<feature type="chain" id="PRO_5032360904" evidence="2">
    <location>
        <begin position="28"/>
        <end position="101"/>
    </location>
</feature>
<evidence type="ECO:0000256" key="2">
    <source>
        <dbReference type="SAM" id="SignalP"/>
    </source>
</evidence>
<dbReference type="AlphaFoldDB" id="A0A857J2Q2"/>
<accession>A0A857J2Q2</accession>
<dbReference type="KEGG" id="xyk:GT347_03620"/>
<feature type="region of interest" description="Disordered" evidence="1">
    <location>
        <begin position="46"/>
        <end position="101"/>
    </location>
</feature>
<keyword evidence="4" id="KW-1185">Reference proteome</keyword>
<evidence type="ECO:0000256" key="1">
    <source>
        <dbReference type="SAM" id="MobiDB-lite"/>
    </source>
</evidence>
<sequence>MKQTASTIRLLLTGAAIALAAAGAAQAADKAPMKHGAVTCADGTHATDKATCDKSGGATQMTTKADTTAVQTESAKVNATGQAPQTGAPSKTPAKPDSAAK</sequence>
<evidence type="ECO:0000313" key="4">
    <source>
        <dbReference type="Proteomes" id="UP000464787"/>
    </source>
</evidence>
<gene>
    <name evidence="3" type="ORF">GT347_03620</name>
</gene>
<evidence type="ECO:0000313" key="3">
    <source>
        <dbReference type="EMBL" id="QHI97145.1"/>
    </source>
</evidence>
<name>A0A857J2Q2_9BURK</name>
<keyword evidence="2" id="KW-0732">Signal</keyword>
<proteinExistence type="predicted"/>
<reference evidence="3 4" key="1">
    <citation type="submission" date="2020-01" db="EMBL/GenBank/DDBJ databases">
        <title>Genome sequencing of strain KACC 21265.</title>
        <authorList>
            <person name="Heo J."/>
            <person name="Kim S.-J."/>
            <person name="Kim J.-S."/>
            <person name="Hong S.-B."/>
            <person name="Kwon S.-W."/>
        </authorList>
    </citation>
    <scope>NUCLEOTIDE SEQUENCE [LARGE SCALE GENOMIC DNA]</scope>
    <source>
        <strain evidence="3 4">KACC 21265</strain>
    </source>
</reference>
<dbReference type="Proteomes" id="UP000464787">
    <property type="component" value="Chromosome"/>
</dbReference>
<protein>
    <submittedName>
        <fullName evidence="3">Uncharacterized protein</fullName>
    </submittedName>
</protein>
<dbReference type="RefSeq" id="WP_160550663.1">
    <property type="nucleotide sequence ID" value="NZ_CP047650.1"/>
</dbReference>
<feature type="signal peptide" evidence="2">
    <location>
        <begin position="1"/>
        <end position="27"/>
    </location>
</feature>
<organism evidence="3 4">
    <name type="scientific">Xylophilus rhododendri</name>
    <dbReference type="NCBI Taxonomy" id="2697032"/>
    <lineage>
        <taxon>Bacteria</taxon>
        <taxon>Pseudomonadati</taxon>
        <taxon>Pseudomonadota</taxon>
        <taxon>Betaproteobacteria</taxon>
        <taxon>Burkholderiales</taxon>
        <taxon>Xylophilus</taxon>
    </lineage>
</organism>
<feature type="compositionally biased region" description="Polar residues" evidence="1">
    <location>
        <begin position="57"/>
        <end position="89"/>
    </location>
</feature>
<dbReference type="EMBL" id="CP047650">
    <property type="protein sequence ID" value="QHI97145.1"/>
    <property type="molecule type" value="Genomic_DNA"/>
</dbReference>